<evidence type="ECO:0000313" key="6">
    <source>
        <dbReference type="EMBL" id="AEI94040.1"/>
    </source>
</evidence>
<evidence type="ECO:0000256" key="2">
    <source>
        <dbReference type="ARBA" id="ARBA00023015"/>
    </source>
</evidence>
<evidence type="ECO:0000313" key="7">
    <source>
        <dbReference type="Proteomes" id="UP000001353"/>
    </source>
</evidence>
<dbReference type="PANTHER" id="PTHR30537">
    <property type="entry name" value="HTH-TYPE TRANSCRIPTIONAL REGULATOR"/>
    <property type="match status" value="1"/>
</dbReference>
<comment type="similarity">
    <text evidence="1">Belongs to the LysR transcriptional regulatory family.</text>
</comment>
<dbReference type="EMBL" id="CP002623">
    <property type="protein sequence ID" value="AEI94040.1"/>
    <property type="molecule type" value="Genomic_DNA"/>
</dbReference>
<protein>
    <submittedName>
        <fullName evidence="6">HTH-type transcriptional regulator, lysR family</fullName>
    </submittedName>
</protein>
<dbReference type="KEGG" id="rli:RLO149_c020630"/>
<keyword evidence="3" id="KW-0238">DNA-binding</keyword>
<dbReference type="Proteomes" id="UP000001353">
    <property type="component" value="Chromosome"/>
</dbReference>
<dbReference type="InterPro" id="IPR036388">
    <property type="entry name" value="WH-like_DNA-bd_sf"/>
</dbReference>
<dbReference type="Pfam" id="PF00126">
    <property type="entry name" value="HTH_1"/>
    <property type="match status" value="1"/>
</dbReference>
<dbReference type="eggNOG" id="COG0583">
    <property type="taxonomic scope" value="Bacteria"/>
</dbReference>
<dbReference type="STRING" id="391595.RLO149_c020630"/>
<feature type="domain" description="HTH lysR-type" evidence="5">
    <location>
        <begin position="22"/>
        <end position="62"/>
    </location>
</feature>
<proteinExistence type="inferred from homology"/>
<dbReference type="Gene3D" id="3.40.190.10">
    <property type="entry name" value="Periplasmic binding protein-like II"/>
    <property type="match status" value="1"/>
</dbReference>
<dbReference type="HOGENOM" id="CLU_039613_2_1_5"/>
<dbReference type="InterPro" id="IPR058163">
    <property type="entry name" value="LysR-type_TF_proteobact-type"/>
</dbReference>
<evidence type="ECO:0000256" key="3">
    <source>
        <dbReference type="ARBA" id="ARBA00023125"/>
    </source>
</evidence>
<dbReference type="GO" id="GO:0003700">
    <property type="term" value="F:DNA-binding transcription factor activity"/>
    <property type="evidence" value="ECO:0007669"/>
    <property type="project" value="InterPro"/>
</dbReference>
<accession>F7ZL29</accession>
<dbReference type="InterPro" id="IPR005119">
    <property type="entry name" value="LysR_subst-bd"/>
</dbReference>
<keyword evidence="2" id="KW-0805">Transcription regulation</keyword>
<dbReference type="Gene3D" id="1.10.10.10">
    <property type="entry name" value="Winged helix-like DNA-binding domain superfamily/Winged helix DNA-binding domain"/>
    <property type="match status" value="1"/>
</dbReference>
<dbReference type="SUPFAM" id="SSF46785">
    <property type="entry name" value="Winged helix' DNA-binding domain"/>
    <property type="match status" value="1"/>
</dbReference>
<dbReference type="InterPro" id="IPR000847">
    <property type="entry name" value="LysR_HTH_N"/>
</dbReference>
<gene>
    <name evidence="6" type="ordered locus">RLO149_c020630</name>
</gene>
<dbReference type="Pfam" id="PF03466">
    <property type="entry name" value="LysR_substrate"/>
    <property type="match status" value="1"/>
</dbReference>
<name>F7ZL29_ROSLO</name>
<organism evidence="6 7">
    <name type="scientific">Roseobacter litoralis (strain ATCC 49566 / DSM 6996 / JCM 21268 / NBRC 15278 / OCh 149)</name>
    <dbReference type="NCBI Taxonomy" id="391595"/>
    <lineage>
        <taxon>Bacteria</taxon>
        <taxon>Pseudomonadati</taxon>
        <taxon>Pseudomonadota</taxon>
        <taxon>Alphaproteobacteria</taxon>
        <taxon>Rhodobacterales</taxon>
        <taxon>Roseobacteraceae</taxon>
        <taxon>Roseobacter</taxon>
    </lineage>
</organism>
<dbReference type="GO" id="GO:0006351">
    <property type="term" value="P:DNA-templated transcription"/>
    <property type="evidence" value="ECO:0007669"/>
    <property type="project" value="TreeGrafter"/>
</dbReference>
<keyword evidence="7" id="KW-1185">Reference proteome</keyword>
<sequence>MYNRLSWDDICLIHAIRSTETLSGAARALGVSHPTIYRKLNFIEDKLGAVFFQRSRTGYTPTAAAIEICDLFDKLRHEVDITERQITGQDFRPFGSVRLTTTDSLLFGWLSPVLASFGKKYPDIDLSVVVSNDFLNLTRREADLAIRPSSTSPNSMSVKKVGVIKQAVYASQDKVSPNLGDVDLSRLAWIGPDDSIHYPTLQNWMRINGYDQLCRYRSNSVLDMFWATKWGVGVSVLPC</sequence>
<evidence type="ECO:0000259" key="5">
    <source>
        <dbReference type="PROSITE" id="PS50931"/>
    </source>
</evidence>
<dbReference type="AlphaFoldDB" id="F7ZL29"/>
<dbReference type="GO" id="GO:0043565">
    <property type="term" value="F:sequence-specific DNA binding"/>
    <property type="evidence" value="ECO:0007669"/>
    <property type="project" value="TreeGrafter"/>
</dbReference>
<evidence type="ECO:0000256" key="1">
    <source>
        <dbReference type="ARBA" id="ARBA00009437"/>
    </source>
</evidence>
<dbReference type="RefSeq" id="WP_013961966.1">
    <property type="nucleotide sequence ID" value="NC_015730.1"/>
</dbReference>
<dbReference type="PANTHER" id="PTHR30537:SF3">
    <property type="entry name" value="TRANSCRIPTIONAL REGULATORY PROTEIN"/>
    <property type="match status" value="1"/>
</dbReference>
<keyword evidence="4" id="KW-0804">Transcription</keyword>
<dbReference type="InterPro" id="IPR036390">
    <property type="entry name" value="WH_DNA-bd_sf"/>
</dbReference>
<dbReference type="OrthoDB" id="9798121at2"/>
<reference evidence="6 7" key="1">
    <citation type="journal article" date="2011" name="BMC Genomics">
        <title>Comparative genome analysis and genome-guided physiological analysis of Roseobacter litoralis.</title>
        <authorList>
            <person name="Kalhoefer D."/>
            <person name="Thole S."/>
            <person name="Voget S."/>
            <person name="Lehmann R."/>
            <person name="Liesegang H."/>
            <person name="Wollher A."/>
            <person name="Daniel R."/>
            <person name="Simon M."/>
            <person name="Brinkhoff T."/>
        </authorList>
    </citation>
    <scope>NUCLEOTIDE SEQUENCE [LARGE SCALE GENOMIC DNA]</scope>
    <source>
        <strain evidence="7">ATCC 49566 / DSM 6996 / JCM 21268 / NBRC 15278 / OCh 149</strain>
    </source>
</reference>
<dbReference type="PROSITE" id="PS50931">
    <property type="entry name" value="HTH_LYSR"/>
    <property type="match status" value="1"/>
</dbReference>
<dbReference type="SUPFAM" id="SSF53850">
    <property type="entry name" value="Periplasmic binding protein-like II"/>
    <property type="match status" value="1"/>
</dbReference>
<evidence type="ECO:0000256" key="4">
    <source>
        <dbReference type="ARBA" id="ARBA00023163"/>
    </source>
</evidence>